<reference evidence="6" key="1">
    <citation type="journal article" date="2019" name="Int. J. Syst. Evol. Microbiol.">
        <title>The Global Catalogue of Microorganisms (GCM) 10K type strain sequencing project: providing services to taxonomists for standard genome sequencing and annotation.</title>
        <authorList>
            <consortium name="The Broad Institute Genomics Platform"/>
            <consortium name="The Broad Institute Genome Sequencing Center for Infectious Disease"/>
            <person name="Wu L."/>
            <person name="Ma J."/>
        </authorList>
    </citation>
    <scope>NUCLEOTIDE SEQUENCE [LARGE SCALE GENOMIC DNA]</scope>
    <source>
        <strain evidence="6">KACC 12597</strain>
    </source>
</reference>
<dbReference type="InterPro" id="IPR018369">
    <property type="entry name" value="Chaprnonin_Cpn10_CS"/>
</dbReference>
<evidence type="ECO:0000313" key="6">
    <source>
        <dbReference type="Proteomes" id="UP001597337"/>
    </source>
</evidence>
<dbReference type="RefSeq" id="WP_007041732.1">
    <property type="nucleotide sequence ID" value="NZ_JBHUHX010000013.1"/>
</dbReference>
<dbReference type="SUPFAM" id="SSF50129">
    <property type="entry name" value="GroES-like"/>
    <property type="match status" value="1"/>
</dbReference>
<sequence length="95" mass="10399">MNLRPLHDRVVIRRSEEERTSAGGILIPDSATEKPIQGEVVAVGNGKILTNGDVRPLDVKVGDKILFGKYSGTEVKVADEKLLVMREDDIMGVIE</sequence>
<dbReference type="HAMAP" id="MF_00580">
    <property type="entry name" value="CH10"/>
    <property type="match status" value="1"/>
</dbReference>
<keyword evidence="3" id="KW-0963">Cytoplasm</keyword>
<evidence type="ECO:0000256" key="2">
    <source>
        <dbReference type="ARBA" id="ARBA00023186"/>
    </source>
</evidence>
<dbReference type="PANTHER" id="PTHR10772:SF58">
    <property type="entry name" value="CO-CHAPERONIN GROES"/>
    <property type="match status" value="1"/>
</dbReference>
<comment type="subunit">
    <text evidence="3">Heptamer of 7 subunits arranged in a ring. Interacts with the chaperonin GroEL.</text>
</comment>
<dbReference type="NCBIfam" id="NF001531">
    <property type="entry name" value="PRK00364.2-2"/>
    <property type="match status" value="1"/>
</dbReference>
<dbReference type="Proteomes" id="UP001597337">
    <property type="component" value="Unassembled WGS sequence"/>
</dbReference>
<evidence type="ECO:0000256" key="1">
    <source>
        <dbReference type="ARBA" id="ARBA00006975"/>
    </source>
</evidence>
<dbReference type="PROSITE" id="PS00681">
    <property type="entry name" value="CHAPERONINS_CPN10"/>
    <property type="match status" value="1"/>
</dbReference>
<comment type="similarity">
    <text evidence="1 3 4">Belongs to the GroES chaperonin family.</text>
</comment>
<accession>A0ABW4Y700</accession>
<comment type="function">
    <text evidence="3 4">Together with the chaperonin GroEL, plays an essential role in assisting protein folding. The GroEL-GroES system forms a nano-cage that allows encapsulation of the non-native substrate proteins and provides a physical environment optimized to promote and accelerate protein folding. GroES binds to the apical surface of the GroEL ring, thereby capping the opening of the GroEL channel.</text>
</comment>
<organism evidence="5 6">
    <name type="scientific">Thiorhodococcus fuscus</name>
    <dbReference type="NCBI Taxonomy" id="527200"/>
    <lineage>
        <taxon>Bacteria</taxon>
        <taxon>Pseudomonadati</taxon>
        <taxon>Pseudomonadota</taxon>
        <taxon>Gammaproteobacteria</taxon>
        <taxon>Chromatiales</taxon>
        <taxon>Chromatiaceae</taxon>
        <taxon>Thiorhodococcus</taxon>
    </lineage>
</organism>
<protein>
    <recommendedName>
        <fullName evidence="3">Co-chaperonin GroES</fullName>
    </recommendedName>
    <alternativeName>
        <fullName evidence="3">10 kDa chaperonin</fullName>
    </alternativeName>
    <alternativeName>
        <fullName evidence="3">Chaperonin-10</fullName>
        <shortName evidence="3">Cpn10</shortName>
    </alternativeName>
</protein>
<dbReference type="InterPro" id="IPR020818">
    <property type="entry name" value="Chaperonin_GroES"/>
</dbReference>
<dbReference type="EMBL" id="JBHUHX010000013">
    <property type="protein sequence ID" value="MFD2111422.1"/>
    <property type="molecule type" value="Genomic_DNA"/>
</dbReference>
<dbReference type="PANTHER" id="PTHR10772">
    <property type="entry name" value="10 KDA HEAT SHOCK PROTEIN"/>
    <property type="match status" value="1"/>
</dbReference>
<evidence type="ECO:0000256" key="4">
    <source>
        <dbReference type="RuleBase" id="RU000535"/>
    </source>
</evidence>
<dbReference type="Pfam" id="PF00166">
    <property type="entry name" value="Cpn10"/>
    <property type="match status" value="1"/>
</dbReference>
<dbReference type="CDD" id="cd00320">
    <property type="entry name" value="cpn10"/>
    <property type="match status" value="1"/>
</dbReference>
<evidence type="ECO:0000313" key="5">
    <source>
        <dbReference type="EMBL" id="MFD2111422.1"/>
    </source>
</evidence>
<comment type="caution">
    <text evidence="5">The sequence shown here is derived from an EMBL/GenBank/DDBJ whole genome shotgun (WGS) entry which is preliminary data.</text>
</comment>
<dbReference type="InterPro" id="IPR011032">
    <property type="entry name" value="GroES-like_sf"/>
</dbReference>
<comment type="subcellular location">
    <subcellularLocation>
        <location evidence="3">Cytoplasm</location>
    </subcellularLocation>
</comment>
<gene>
    <name evidence="3" type="primary">groES</name>
    <name evidence="3" type="synonym">groS</name>
    <name evidence="5" type="ORF">ACFSJC_06175</name>
</gene>
<dbReference type="SMART" id="SM00883">
    <property type="entry name" value="Cpn10"/>
    <property type="match status" value="1"/>
</dbReference>
<dbReference type="NCBIfam" id="NF001529">
    <property type="entry name" value="PRK00364.1-5"/>
    <property type="match status" value="1"/>
</dbReference>
<keyword evidence="2 3" id="KW-0143">Chaperone</keyword>
<dbReference type="InterPro" id="IPR037124">
    <property type="entry name" value="Chaperonin_GroES_sf"/>
</dbReference>
<name>A0ABW4Y700_9GAMM</name>
<dbReference type="PRINTS" id="PR00297">
    <property type="entry name" value="CHAPERONIN10"/>
</dbReference>
<evidence type="ECO:0000256" key="3">
    <source>
        <dbReference type="HAMAP-Rule" id="MF_00580"/>
    </source>
</evidence>
<dbReference type="NCBIfam" id="NF001527">
    <property type="entry name" value="PRK00364.1-2"/>
    <property type="match status" value="1"/>
</dbReference>
<dbReference type="NCBIfam" id="NF001533">
    <property type="entry name" value="PRK00364.2-4"/>
    <property type="match status" value="1"/>
</dbReference>
<dbReference type="Gene3D" id="2.30.33.40">
    <property type="entry name" value="GroES chaperonin"/>
    <property type="match status" value="1"/>
</dbReference>
<keyword evidence="6" id="KW-1185">Reference proteome</keyword>
<proteinExistence type="inferred from homology"/>